<comment type="caution">
    <text evidence="8">The sequence shown here is derived from an EMBL/GenBank/DDBJ whole genome shotgun (WGS) entry which is preliminary data.</text>
</comment>
<dbReference type="InterPro" id="IPR013766">
    <property type="entry name" value="Thioredoxin_domain"/>
</dbReference>
<dbReference type="InterPro" id="IPR051063">
    <property type="entry name" value="PDI"/>
</dbReference>
<evidence type="ECO:0000256" key="4">
    <source>
        <dbReference type="ARBA" id="ARBA00023284"/>
    </source>
</evidence>
<dbReference type="Pfam" id="PF00085">
    <property type="entry name" value="Thioredoxin"/>
    <property type="match status" value="1"/>
</dbReference>
<dbReference type="GO" id="GO:0005783">
    <property type="term" value="C:endoplasmic reticulum"/>
    <property type="evidence" value="ECO:0007669"/>
    <property type="project" value="TreeGrafter"/>
</dbReference>
<gene>
    <name evidence="8" type="primary">prtp</name>
    <name evidence="8" type="ORF">FJT64_016595</name>
</gene>
<evidence type="ECO:0000259" key="7">
    <source>
        <dbReference type="PROSITE" id="PS51352"/>
    </source>
</evidence>
<dbReference type="Gene3D" id="3.40.30.10">
    <property type="entry name" value="Glutaredoxin"/>
    <property type="match status" value="1"/>
</dbReference>
<dbReference type="PANTHER" id="PTHR45672">
    <property type="entry name" value="PROTEIN DISULFIDE-ISOMERASE C17H9.14C-RELATED"/>
    <property type="match status" value="1"/>
</dbReference>
<dbReference type="PRINTS" id="PR00421">
    <property type="entry name" value="THIOREDOXIN"/>
</dbReference>
<evidence type="ECO:0000256" key="1">
    <source>
        <dbReference type="ARBA" id="ARBA00006347"/>
    </source>
</evidence>
<sequence>MTGAGSEEEPKTEEKETEEKGKAPVVVLTADTFENSISRDYTFIKFYAPWCGHCKRLAPTWDQLAVKMVSNPSIKVAKVDCTENDNRPLCSKEGVSGFPTIFLYHDGDKVTEYEGNRSLDDMANFLKSNMKPAAKDEL</sequence>
<dbReference type="SUPFAM" id="SSF52833">
    <property type="entry name" value="Thioredoxin-like"/>
    <property type="match status" value="1"/>
</dbReference>
<evidence type="ECO:0000256" key="2">
    <source>
        <dbReference type="ARBA" id="ARBA00022729"/>
    </source>
</evidence>
<dbReference type="GO" id="GO:0006457">
    <property type="term" value="P:protein folding"/>
    <property type="evidence" value="ECO:0007669"/>
    <property type="project" value="TreeGrafter"/>
</dbReference>
<evidence type="ECO:0000256" key="3">
    <source>
        <dbReference type="ARBA" id="ARBA00022737"/>
    </source>
</evidence>
<dbReference type="EMBL" id="VIIS01000144">
    <property type="protein sequence ID" value="KAF0312685.1"/>
    <property type="molecule type" value="Genomic_DNA"/>
</dbReference>
<feature type="compositionally biased region" description="Basic and acidic residues" evidence="6">
    <location>
        <begin position="8"/>
        <end position="22"/>
    </location>
</feature>
<proteinExistence type="inferred from homology"/>
<dbReference type="PROSITE" id="PS00194">
    <property type="entry name" value="THIOREDOXIN_1"/>
    <property type="match status" value="1"/>
</dbReference>
<dbReference type="InterPro" id="IPR005788">
    <property type="entry name" value="PDI_thioredoxin-like_dom"/>
</dbReference>
<evidence type="ECO:0000313" key="8">
    <source>
        <dbReference type="EMBL" id="KAF0312685.1"/>
    </source>
</evidence>
<dbReference type="AlphaFoldDB" id="A0A6A4X0B4"/>
<keyword evidence="9" id="KW-1185">Reference proteome</keyword>
<name>A0A6A4X0B4_AMPAM</name>
<dbReference type="Proteomes" id="UP000440578">
    <property type="component" value="Unassembled WGS sequence"/>
</dbReference>
<protein>
    <submittedName>
        <fullName evidence="8">Thioredoxin domain-containing protein 5</fullName>
    </submittedName>
</protein>
<dbReference type="PROSITE" id="PS51352">
    <property type="entry name" value="THIOREDOXIN_2"/>
    <property type="match status" value="1"/>
</dbReference>
<keyword evidence="4" id="KW-0676">Redox-active center</keyword>
<keyword evidence="2" id="KW-0732">Signal</keyword>
<dbReference type="InterPro" id="IPR017937">
    <property type="entry name" value="Thioredoxin_CS"/>
</dbReference>
<dbReference type="PANTHER" id="PTHR45672:SF3">
    <property type="entry name" value="THIOREDOXIN DOMAIN-CONTAINING PROTEIN 5"/>
    <property type="match status" value="1"/>
</dbReference>
<feature type="region of interest" description="Disordered" evidence="6">
    <location>
        <begin position="1"/>
        <end position="22"/>
    </location>
</feature>
<comment type="similarity">
    <text evidence="1 5">Belongs to the protein disulfide isomerase family.</text>
</comment>
<evidence type="ECO:0000256" key="6">
    <source>
        <dbReference type="SAM" id="MobiDB-lite"/>
    </source>
</evidence>
<evidence type="ECO:0000256" key="5">
    <source>
        <dbReference type="RuleBase" id="RU004208"/>
    </source>
</evidence>
<organism evidence="8 9">
    <name type="scientific">Amphibalanus amphitrite</name>
    <name type="common">Striped barnacle</name>
    <name type="synonym">Balanus amphitrite</name>
    <dbReference type="NCBI Taxonomy" id="1232801"/>
    <lineage>
        <taxon>Eukaryota</taxon>
        <taxon>Metazoa</taxon>
        <taxon>Ecdysozoa</taxon>
        <taxon>Arthropoda</taxon>
        <taxon>Crustacea</taxon>
        <taxon>Multicrustacea</taxon>
        <taxon>Cirripedia</taxon>
        <taxon>Thoracica</taxon>
        <taxon>Thoracicalcarea</taxon>
        <taxon>Balanomorpha</taxon>
        <taxon>Balanoidea</taxon>
        <taxon>Balanidae</taxon>
        <taxon>Amphibalaninae</taxon>
        <taxon>Amphibalanus</taxon>
    </lineage>
</organism>
<evidence type="ECO:0000313" key="9">
    <source>
        <dbReference type="Proteomes" id="UP000440578"/>
    </source>
</evidence>
<reference evidence="8 9" key="1">
    <citation type="submission" date="2019-07" db="EMBL/GenBank/DDBJ databases">
        <title>Draft genome assembly of a fouling barnacle, Amphibalanus amphitrite (Darwin, 1854): The first reference genome for Thecostraca.</title>
        <authorList>
            <person name="Kim W."/>
        </authorList>
    </citation>
    <scope>NUCLEOTIDE SEQUENCE [LARGE SCALE GENOMIC DNA]</scope>
    <source>
        <strain evidence="8">SNU_AA5</strain>
        <tissue evidence="8">Soma without cirri and trophi</tissue>
    </source>
</reference>
<feature type="domain" description="Thioredoxin" evidence="7">
    <location>
        <begin position="3"/>
        <end position="131"/>
    </location>
</feature>
<dbReference type="OrthoDB" id="71336at2759"/>
<accession>A0A6A4X0B4</accession>
<dbReference type="NCBIfam" id="TIGR01126">
    <property type="entry name" value="pdi_dom"/>
    <property type="match status" value="1"/>
</dbReference>
<dbReference type="GO" id="GO:0003756">
    <property type="term" value="F:protein disulfide isomerase activity"/>
    <property type="evidence" value="ECO:0007669"/>
    <property type="project" value="InterPro"/>
</dbReference>
<keyword evidence="3" id="KW-0677">Repeat</keyword>
<dbReference type="InterPro" id="IPR036249">
    <property type="entry name" value="Thioredoxin-like_sf"/>
</dbReference>